<name>A0A6P8RJG3_GEOSA</name>
<dbReference type="Gene3D" id="2.40.50.140">
    <property type="entry name" value="Nucleic acid-binding proteins"/>
    <property type="match status" value="1"/>
</dbReference>
<sequence>MNDRRQFLVASVLAVQDSCFLYPSCQNCCSRLTRTSKGFDCLRCDCRSEAEKVNYRYKLSVRAADRGELFVITVFGSCLDAYFGVSAGALQRYVQDLFQESGEQKCSTIQGCLFQAAEYCFVGRTFVFGLKTSLNHDGRSLMSNSTLQSSYTGNGRIKYLVACQISLPNLGYVDCTVISCYKWLLEAVNLSHVSGASHPPGNALIATDLSNGELSSLCSSGSTQESVLSSSRDDLSSPWQQISFELISLSVEKATTKELSPSEATYTRDIRSQAWNEEHFSEKPGTFSINSQLTQDESRSEAKGEGETSCKFGVESVVSNVVTDRDAGSKAAEKLKNTSQLALAQPLATHGFRPVKSTLDVEDKYSEAEIAYTPTCLDKSGNPVVCMHHTNLLCSPELLCKQSRASGIYQDNHPAIWDDLPLSESLSEFIARVETNKSPVPRPGFDAFHSSAGETIDALENADSLHPYFSSPLESATRKAAKTLNFSTGCIFSLEPAKRRATESRNLLNHRSMQAEEDWNCSPTVPSAFTKDLSNSLSTSRSPPTTNNAKNGKSATAVALALKHSGYPNAERKIKPAYLSLGNIKRQKLNFSYPNAATSFSTNEDICKDLASQIKSRNLKFDLEMQQRDESLGEYESDLKTDVRAVTYRSLLQNDIQSSDDGFDASAELFDTSGKELEIEAETFHHSQVTFQEPPGTKNHASPERVLSRLNVGCNNSQSQLFLLTPNNSPSKRSSPRINSQHYIEPDEDFIPFSQSTPVARKFPKVGSLKVNESMTKKLSHNCRSSSTFLRNNLLKRLTGHCLAVSQKEAGLVKQLHFSVSSANDLFESDSEEWVPPSATKLIRSFILSKSTVPHPDIRGRWKEHNNCKMVDEDVSKNKDNGRKPSIDTYFIGNDLKPRTIQFAPALIQNTSINTDKNPDVGAWFLETVVDTHFSTEVTKWSPSSADRPFYSDVNMDNVIGEWSPDLFAEKYKDSQGRDFIQK</sequence>
<evidence type="ECO:0000259" key="2">
    <source>
        <dbReference type="Pfam" id="PF08646"/>
    </source>
</evidence>
<feature type="domain" description="Replication factor A C-terminal" evidence="2">
    <location>
        <begin position="10"/>
        <end position="99"/>
    </location>
</feature>
<evidence type="ECO:0000256" key="1">
    <source>
        <dbReference type="SAM" id="MobiDB-lite"/>
    </source>
</evidence>
<dbReference type="Proteomes" id="UP000515159">
    <property type="component" value="Chromosome 6"/>
</dbReference>
<dbReference type="KEGG" id="gsh:117361953"/>
<dbReference type="CTD" id="220042"/>
<dbReference type="GO" id="GO:1902230">
    <property type="term" value="P:negative regulation of intrinsic apoptotic signaling pathway in response to DNA damage"/>
    <property type="evidence" value="ECO:0007669"/>
    <property type="project" value="InterPro"/>
</dbReference>
<dbReference type="RefSeq" id="XP_033803487.1">
    <property type="nucleotide sequence ID" value="XM_033947596.1"/>
</dbReference>
<dbReference type="GeneID" id="117361953"/>
<dbReference type="InterPro" id="IPR013955">
    <property type="entry name" value="Rep_factor-A_C"/>
</dbReference>
<dbReference type="GO" id="GO:0005634">
    <property type="term" value="C:nucleus"/>
    <property type="evidence" value="ECO:0007669"/>
    <property type="project" value="TreeGrafter"/>
</dbReference>
<dbReference type="InterPro" id="IPR043522">
    <property type="entry name" value="DDIAS"/>
</dbReference>
<organism evidence="3 4">
    <name type="scientific">Geotrypetes seraphini</name>
    <name type="common">Gaboon caecilian</name>
    <name type="synonym">Caecilia seraphini</name>
    <dbReference type="NCBI Taxonomy" id="260995"/>
    <lineage>
        <taxon>Eukaryota</taxon>
        <taxon>Metazoa</taxon>
        <taxon>Chordata</taxon>
        <taxon>Craniata</taxon>
        <taxon>Vertebrata</taxon>
        <taxon>Euteleostomi</taxon>
        <taxon>Amphibia</taxon>
        <taxon>Gymnophiona</taxon>
        <taxon>Geotrypetes</taxon>
    </lineage>
</organism>
<feature type="region of interest" description="Disordered" evidence="1">
    <location>
        <begin position="281"/>
        <end position="306"/>
    </location>
</feature>
<dbReference type="PANTHER" id="PTHR35537">
    <property type="entry name" value="DNA DAMAGE-INDUCIBLE APOPTOSIS SUPPRESSOR PROTEIN DDIAS"/>
    <property type="match status" value="1"/>
</dbReference>
<proteinExistence type="predicted"/>
<dbReference type="OrthoDB" id="9948238at2759"/>
<feature type="region of interest" description="Disordered" evidence="1">
    <location>
        <begin position="532"/>
        <end position="553"/>
    </location>
</feature>
<dbReference type="RefSeq" id="XP_033803486.1">
    <property type="nucleotide sequence ID" value="XM_033947595.1"/>
</dbReference>
<evidence type="ECO:0000313" key="3">
    <source>
        <dbReference type="Proteomes" id="UP000515159"/>
    </source>
</evidence>
<accession>A0A6P8RJG3</accession>
<evidence type="ECO:0000313" key="4">
    <source>
        <dbReference type="RefSeq" id="XP_033803486.1"/>
    </source>
</evidence>
<evidence type="ECO:0000313" key="5">
    <source>
        <dbReference type="RefSeq" id="XP_033803487.1"/>
    </source>
</evidence>
<dbReference type="Pfam" id="PF08646">
    <property type="entry name" value="Rep_fac-A_C"/>
    <property type="match status" value="1"/>
</dbReference>
<dbReference type="PANTHER" id="PTHR35537:SF1">
    <property type="entry name" value="DNA DAMAGE-INDUCED APOPTOSIS SUPPRESSOR PROTEIN"/>
    <property type="match status" value="1"/>
</dbReference>
<gene>
    <name evidence="4 5" type="primary">DDIAS</name>
</gene>
<dbReference type="AlphaFoldDB" id="A0A6P8RJG3"/>
<feature type="compositionally biased region" description="Basic and acidic residues" evidence="1">
    <location>
        <begin position="296"/>
        <end position="306"/>
    </location>
</feature>
<dbReference type="SUPFAM" id="SSF50249">
    <property type="entry name" value="Nucleic acid-binding proteins"/>
    <property type="match status" value="1"/>
</dbReference>
<keyword evidence="3" id="KW-1185">Reference proteome</keyword>
<reference evidence="4 5" key="1">
    <citation type="submission" date="2025-04" db="UniProtKB">
        <authorList>
            <consortium name="RefSeq"/>
        </authorList>
    </citation>
    <scope>IDENTIFICATION</scope>
</reference>
<protein>
    <submittedName>
        <fullName evidence="4 5">DNA damage-induced apoptosis suppressor protein isoform X1</fullName>
    </submittedName>
</protein>
<dbReference type="GO" id="GO:0005737">
    <property type="term" value="C:cytoplasm"/>
    <property type="evidence" value="ECO:0007669"/>
    <property type="project" value="TreeGrafter"/>
</dbReference>
<dbReference type="InterPro" id="IPR012340">
    <property type="entry name" value="NA-bd_OB-fold"/>
</dbReference>